<name>A0A543FYL9_9PSEU</name>
<reference evidence="3 4" key="1">
    <citation type="submission" date="2019-06" db="EMBL/GenBank/DDBJ databases">
        <title>Sequencing the genomes of 1000 actinobacteria strains.</title>
        <authorList>
            <person name="Klenk H.-P."/>
        </authorList>
    </citation>
    <scope>NUCLEOTIDE SEQUENCE [LARGE SCALE GENOMIC DNA]</scope>
    <source>
        <strain evidence="3 4">DSM 45511</strain>
    </source>
</reference>
<organism evidence="3 4">
    <name type="scientific">Pseudonocardia cypriaca</name>
    <dbReference type="NCBI Taxonomy" id="882449"/>
    <lineage>
        <taxon>Bacteria</taxon>
        <taxon>Bacillati</taxon>
        <taxon>Actinomycetota</taxon>
        <taxon>Actinomycetes</taxon>
        <taxon>Pseudonocardiales</taxon>
        <taxon>Pseudonocardiaceae</taxon>
        <taxon>Pseudonocardia</taxon>
    </lineage>
</organism>
<dbReference type="EMBL" id="VFPH01000002">
    <property type="protein sequence ID" value="TQM38933.1"/>
    <property type="molecule type" value="Genomic_DNA"/>
</dbReference>
<evidence type="ECO:0000256" key="2">
    <source>
        <dbReference type="SAM" id="Phobius"/>
    </source>
</evidence>
<evidence type="ECO:0000256" key="1">
    <source>
        <dbReference type="SAM" id="MobiDB-lite"/>
    </source>
</evidence>
<keyword evidence="2" id="KW-0812">Transmembrane</keyword>
<feature type="transmembrane region" description="Helical" evidence="2">
    <location>
        <begin position="48"/>
        <end position="67"/>
    </location>
</feature>
<evidence type="ECO:0000313" key="3">
    <source>
        <dbReference type="EMBL" id="TQM38933.1"/>
    </source>
</evidence>
<proteinExistence type="predicted"/>
<keyword evidence="2" id="KW-0472">Membrane</keyword>
<evidence type="ECO:0008006" key="5">
    <source>
        <dbReference type="Google" id="ProtNLM"/>
    </source>
</evidence>
<sequence length="73" mass="7657">MWRSSGEVRARVADDPAQPGQRLHALPHTLAPAIAPIFLTIGGSGQNYSALFVVGAVFSALAAFAVLRVRTAL</sequence>
<keyword evidence="2" id="KW-1133">Transmembrane helix</keyword>
<accession>A0A543FYL9</accession>
<comment type="caution">
    <text evidence="3">The sequence shown here is derived from an EMBL/GenBank/DDBJ whole genome shotgun (WGS) entry which is preliminary data.</text>
</comment>
<evidence type="ECO:0000313" key="4">
    <source>
        <dbReference type="Proteomes" id="UP000319818"/>
    </source>
</evidence>
<feature type="region of interest" description="Disordered" evidence="1">
    <location>
        <begin position="1"/>
        <end position="20"/>
    </location>
</feature>
<dbReference type="Proteomes" id="UP000319818">
    <property type="component" value="Unassembled WGS sequence"/>
</dbReference>
<protein>
    <recommendedName>
        <fullName evidence="5">MFS transporter</fullName>
    </recommendedName>
</protein>
<gene>
    <name evidence="3" type="ORF">FB388_6184</name>
</gene>
<feature type="compositionally biased region" description="Basic and acidic residues" evidence="1">
    <location>
        <begin position="1"/>
        <end position="14"/>
    </location>
</feature>
<keyword evidence="4" id="KW-1185">Reference proteome</keyword>
<dbReference type="AlphaFoldDB" id="A0A543FYL9"/>